<sequence>MHGREERKLNNDCSNTYTKQASSSSSSRRRGASIFEPPPSPQPPQHAVRQPRALRRSPPRRRAQSGLLCRLAQPANPSPVWRRMPPVRQPCWLQAGAGSRRFFASTSLRRRRHRVLRS</sequence>
<accession>A0ACB7SCX1</accession>
<gene>
    <name evidence="1" type="ORF">HPB50_014745</name>
</gene>
<proteinExistence type="predicted"/>
<name>A0ACB7SCX1_HYAAI</name>
<comment type="caution">
    <text evidence="1">The sequence shown here is derived from an EMBL/GenBank/DDBJ whole genome shotgun (WGS) entry which is preliminary data.</text>
</comment>
<dbReference type="EMBL" id="CM023485">
    <property type="protein sequence ID" value="KAH6930579.1"/>
    <property type="molecule type" value="Genomic_DNA"/>
</dbReference>
<protein>
    <submittedName>
        <fullName evidence="1">Uncharacterized protein</fullName>
    </submittedName>
</protein>
<reference evidence="1" key="1">
    <citation type="submission" date="2020-05" db="EMBL/GenBank/DDBJ databases">
        <title>Large-scale comparative analyses of tick genomes elucidate their genetic diversity and vector capacities.</title>
        <authorList>
            <person name="Jia N."/>
            <person name="Wang J."/>
            <person name="Shi W."/>
            <person name="Du L."/>
            <person name="Sun Y."/>
            <person name="Zhan W."/>
            <person name="Jiang J."/>
            <person name="Wang Q."/>
            <person name="Zhang B."/>
            <person name="Ji P."/>
            <person name="Sakyi L.B."/>
            <person name="Cui X."/>
            <person name="Yuan T."/>
            <person name="Jiang B."/>
            <person name="Yang W."/>
            <person name="Lam T.T.-Y."/>
            <person name="Chang Q."/>
            <person name="Ding S."/>
            <person name="Wang X."/>
            <person name="Zhu J."/>
            <person name="Ruan X."/>
            <person name="Zhao L."/>
            <person name="Wei J."/>
            <person name="Que T."/>
            <person name="Du C."/>
            <person name="Cheng J."/>
            <person name="Dai P."/>
            <person name="Han X."/>
            <person name="Huang E."/>
            <person name="Gao Y."/>
            <person name="Liu J."/>
            <person name="Shao H."/>
            <person name="Ye R."/>
            <person name="Li L."/>
            <person name="Wei W."/>
            <person name="Wang X."/>
            <person name="Wang C."/>
            <person name="Yang T."/>
            <person name="Huo Q."/>
            <person name="Li W."/>
            <person name="Guo W."/>
            <person name="Chen H."/>
            <person name="Zhou L."/>
            <person name="Ni X."/>
            <person name="Tian J."/>
            <person name="Zhou Y."/>
            <person name="Sheng Y."/>
            <person name="Liu T."/>
            <person name="Pan Y."/>
            <person name="Xia L."/>
            <person name="Li J."/>
            <person name="Zhao F."/>
            <person name="Cao W."/>
        </authorList>
    </citation>
    <scope>NUCLEOTIDE SEQUENCE</scope>
    <source>
        <strain evidence="1">Hyas-2018</strain>
    </source>
</reference>
<evidence type="ECO:0000313" key="2">
    <source>
        <dbReference type="Proteomes" id="UP000821845"/>
    </source>
</evidence>
<keyword evidence="2" id="KW-1185">Reference proteome</keyword>
<evidence type="ECO:0000313" key="1">
    <source>
        <dbReference type="EMBL" id="KAH6930579.1"/>
    </source>
</evidence>
<organism evidence="1 2">
    <name type="scientific">Hyalomma asiaticum</name>
    <name type="common">Tick</name>
    <dbReference type="NCBI Taxonomy" id="266040"/>
    <lineage>
        <taxon>Eukaryota</taxon>
        <taxon>Metazoa</taxon>
        <taxon>Ecdysozoa</taxon>
        <taxon>Arthropoda</taxon>
        <taxon>Chelicerata</taxon>
        <taxon>Arachnida</taxon>
        <taxon>Acari</taxon>
        <taxon>Parasitiformes</taxon>
        <taxon>Ixodida</taxon>
        <taxon>Ixodoidea</taxon>
        <taxon>Ixodidae</taxon>
        <taxon>Hyalomminae</taxon>
        <taxon>Hyalomma</taxon>
    </lineage>
</organism>
<dbReference type="Proteomes" id="UP000821845">
    <property type="component" value="Chromosome 5"/>
</dbReference>